<keyword evidence="9 14" id="KW-0560">Oxidoreductase</keyword>
<dbReference type="InterPro" id="IPR013785">
    <property type="entry name" value="Aldolase_TIM"/>
</dbReference>
<comment type="caution">
    <text evidence="18">The sequence shown here is derived from an EMBL/GenBank/DDBJ whole genome shotgun (WGS) entry which is preliminary data.</text>
</comment>
<comment type="pathway">
    <text evidence="2 14">Porphyrin-containing compound metabolism; protoporphyrin-IX biosynthesis; protoporphyrinogen-IX from coproporphyrinogen-III (AdoMet route): step 1/1.</text>
</comment>
<dbReference type="PIRSF" id="PIRSF000167">
    <property type="entry name" value="HemN"/>
    <property type="match status" value="1"/>
</dbReference>
<dbReference type="EC" id="1.3.98.3" evidence="14"/>
<feature type="binding site" evidence="15">
    <location>
        <position position="57"/>
    </location>
    <ligand>
        <name>S-adenosyl-L-methionine</name>
        <dbReference type="ChEBI" id="CHEBI:59789"/>
        <label>1</label>
    </ligand>
</feature>
<gene>
    <name evidence="18" type="primary">hemN</name>
    <name evidence="18" type="ORF">JL102_19085</name>
</gene>
<protein>
    <recommendedName>
        <fullName evidence="14">Coproporphyrinogen-III oxidase</fullName>
        <ecNumber evidence="14">1.3.98.3</ecNumber>
    </recommendedName>
</protein>
<feature type="binding site" evidence="15">
    <location>
        <position position="331"/>
    </location>
    <ligand>
        <name>S-adenosyl-L-methionine</name>
        <dbReference type="ChEBI" id="CHEBI:59789"/>
        <label>1</label>
    </ligand>
</feature>
<evidence type="ECO:0000256" key="10">
    <source>
        <dbReference type="ARBA" id="ARBA00023004"/>
    </source>
</evidence>
<evidence type="ECO:0000259" key="17">
    <source>
        <dbReference type="PROSITE" id="PS51918"/>
    </source>
</evidence>
<keyword evidence="6 14" id="KW-0963">Cytoplasm</keyword>
<feature type="binding site" evidence="16">
    <location>
        <position position="70"/>
    </location>
    <ligand>
        <name>[4Fe-4S] cluster</name>
        <dbReference type="ChEBI" id="CHEBI:49883"/>
        <note>4Fe-4S-S-AdoMet</note>
    </ligand>
</feature>
<evidence type="ECO:0000256" key="11">
    <source>
        <dbReference type="ARBA" id="ARBA00023014"/>
    </source>
</evidence>
<proteinExistence type="inferred from homology"/>
<dbReference type="CDD" id="cd01335">
    <property type="entry name" value="Radical_SAM"/>
    <property type="match status" value="1"/>
</dbReference>
<reference evidence="18" key="1">
    <citation type="submission" date="2021-01" db="EMBL/GenBank/DDBJ databases">
        <title>Fulvivirga kasyanovii gen. nov., sp nov., a novel member of the phylum Bacteroidetes isolated from seawater in a mussel farm.</title>
        <authorList>
            <person name="Zhao L.-H."/>
            <person name="Wang Z.-J."/>
        </authorList>
    </citation>
    <scope>NUCLEOTIDE SEQUENCE</scope>
    <source>
        <strain evidence="18">2943</strain>
    </source>
</reference>
<dbReference type="GO" id="GO:0051989">
    <property type="term" value="F:coproporphyrinogen dehydrogenase activity"/>
    <property type="evidence" value="ECO:0007669"/>
    <property type="project" value="UniProtKB-EC"/>
</dbReference>
<feature type="binding site" evidence="15">
    <location>
        <position position="147"/>
    </location>
    <ligand>
        <name>S-adenosyl-L-methionine</name>
        <dbReference type="ChEBI" id="CHEBI:59789"/>
        <label>1</label>
    </ligand>
</feature>
<feature type="domain" description="Radical SAM core" evidence="17">
    <location>
        <begin position="48"/>
        <end position="290"/>
    </location>
</feature>
<evidence type="ECO:0000256" key="16">
    <source>
        <dbReference type="PIRSR" id="PIRSR000167-2"/>
    </source>
</evidence>
<dbReference type="PANTHER" id="PTHR13932">
    <property type="entry name" value="COPROPORPHYRINIGEN III OXIDASE"/>
    <property type="match status" value="1"/>
</dbReference>
<dbReference type="SUPFAM" id="SSF102114">
    <property type="entry name" value="Radical SAM enzymes"/>
    <property type="match status" value="1"/>
</dbReference>
<dbReference type="InterPro" id="IPR007197">
    <property type="entry name" value="rSAM"/>
</dbReference>
<keyword evidence="19" id="KW-1185">Reference proteome</keyword>
<dbReference type="Pfam" id="PF04055">
    <property type="entry name" value="Radical_SAM"/>
    <property type="match status" value="1"/>
</dbReference>
<keyword evidence="7 14" id="KW-0949">S-adenosyl-L-methionine</keyword>
<dbReference type="PROSITE" id="PS51918">
    <property type="entry name" value="RADICAL_SAM"/>
    <property type="match status" value="1"/>
</dbReference>
<accession>A0A937F9P2</accession>
<evidence type="ECO:0000256" key="14">
    <source>
        <dbReference type="PIRNR" id="PIRNR000167"/>
    </source>
</evidence>
<keyword evidence="10 14" id="KW-0408">Iron</keyword>
<comment type="subcellular location">
    <subcellularLocation>
        <location evidence="1 14">Cytoplasm</location>
    </subcellularLocation>
</comment>
<keyword evidence="8 14" id="KW-0479">Metal-binding</keyword>
<evidence type="ECO:0000313" key="18">
    <source>
        <dbReference type="EMBL" id="MBL3658265.1"/>
    </source>
</evidence>
<dbReference type="GO" id="GO:0004109">
    <property type="term" value="F:coproporphyrinogen oxidase activity"/>
    <property type="evidence" value="ECO:0007669"/>
    <property type="project" value="InterPro"/>
</dbReference>
<dbReference type="Gene3D" id="1.10.10.920">
    <property type="match status" value="1"/>
</dbReference>
<evidence type="ECO:0000256" key="15">
    <source>
        <dbReference type="PIRSR" id="PIRSR000167-1"/>
    </source>
</evidence>
<keyword evidence="11 14" id="KW-0411">Iron-sulfur</keyword>
<comment type="cofactor">
    <cofactor evidence="14 16">
        <name>[4Fe-4S] cluster</name>
        <dbReference type="ChEBI" id="CHEBI:49883"/>
    </cofactor>
    <text evidence="14 16">Binds 1 [4Fe-4S] cluster. The cluster is coordinated with 3 cysteines and an exchangeable S-adenosyl-L-methionine.</text>
</comment>
<dbReference type="NCBIfam" id="TIGR00538">
    <property type="entry name" value="hemN"/>
    <property type="match status" value="1"/>
</dbReference>
<sequence length="454" mass="51831">MKIPETLISKYNVPVPRYTSYPTVPFWEEKHVDRTQWLKNVKKTFNASNDENGISLYIHLPYCESLCTYCACNTRISKNHKVEDSYIDAVLAEWKIYCHTFGKTPVIREIHLGGGTPTFFTPENLQRLIRGILSDSKLHQDYAFSFEGHPNNTTYDHLKALYEVGFRRVSYGVQDMGLKVQKAINRVQPYENVKRATEDAREIGYTSVNFDLIYGLPFQTEAGVLDTMAKTLELKPERIAFYSYAHVPWKRPGQRAYTEADLPDSAEKRKLYESGKALLLANGYYDIGMDHFSLPGDDLYKAYQLKTLHRNFMGYTANHTDLLVGLGASAIGDASTAYAQNVKTVEEYKEIVAQGELPLEKGHFLTEEDILIKEFILNIACKGELFWGYNPDILDFNALFQLNSMAKEGLIKLYDNGMRLTDLGMAFLRNICAVFDKKLQGKKENNMPLFSKAI</sequence>
<dbReference type="InterPro" id="IPR004558">
    <property type="entry name" value="Coprogen_oxidase_HemN"/>
</dbReference>
<evidence type="ECO:0000256" key="9">
    <source>
        <dbReference type="ARBA" id="ARBA00023002"/>
    </source>
</evidence>
<evidence type="ECO:0000256" key="2">
    <source>
        <dbReference type="ARBA" id="ARBA00004785"/>
    </source>
</evidence>
<dbReference type="GO" id="GO:0046872">
    <property type="term" value="F:metal ion binding"/>
    <property type="evidence" value="ECO:0007669"/>
    <property type="project" value="UniProtKB-KW"/>
</dbReference>
<dbReference type="SFLD" id="SFLDS00029">
    <property type="entry name" value="Radical_SAM"/>
    <property type="match status" value="1"/>
</dbReference>
<feature type="binding site" evidence="15">
    <location>
        <position position="245"/>
    </location>
    <ligand>
        <name>S-adenosyl-L-methionine</name>
        <dbReference type="ChEBI" id="CHEBI:59789"/>
        <label>2</label>
    </ligand>
</feature>
<dbReference type="InterPro" id="IPR034505">
    <property type="entry name" value="Coproporphyrinogen-III_oxidase"/>
</dbReference>
<comment type="similarity">
    <text evidence="3 14">Belongs to the anaerobic coproporphyrinogen-III oxidase family.</text>
</comment>
<dbReference type="SMART" id="SM00729">
    <property type="entry name" value="Elp3"/>
    <property type="match status" value="1"/>
</dbReference>
<evidence type="ECO:0000313" key="19">
    <source>
        <dbReference type="Proteomes" id="UP000659388"/>
    </source>
</evidence>
<feature type="binding site" evidence="15">
    <location>
        <begin position="115"/>
        <end position="116"/>
    </location>
    <ligand>
        <name>S-adenosyl-L-methionine</name>
        <dbReference type="ChEBI" id="CHEBI:59789"/>
        <label>2</label>
    </ligand>
</feature>
<dbReference type="RefSeq" id="WP_202246056.1">
    <property type="nucleotide sequence ID" value="NZ_JAESIY010000011.1"/>
</dbReference>
<dbReference type="GO" id="GO:0006782">
    <property type="term" value="P:protoporphyrinogen IX biosynthetic process"/>
    <property type="evidence" value="ECO:0007669"/>
    <property type="project" value="TreeGrafter"/>
</dbReference>
<evidence type="ECO:0000256" key="5">
    <source>
        <dbReference type="ARBA" id="ARBA00022485"/>
    </source>
</evidence>
<dbReference type="SFLD" id="SFLDG01082">
    <property type="entry name" value="B12-binding_domain_containing"/>
    <property type="match status" value="1"/>
</dbReference>
<comment type="subunit">
    <text evidence="4">Monomer.</text>
</comment>
<evidence type="ECO:0000256" key="1">
    <source>
        <dbReference type="ARBA" id="ARBA00004496"/>
    </source>
</evidence>
<evidence type="ECO:0000256" key="6">
    <source>
        <dbReference type="ARBA" id="ARBA00022490"/>
    </source>
</evidence>
<dbReference type="Proteomes" id="UP000659388">
    <property type="component" value="Unassembled WGS sequence"/>
</dbReference>
<keyword evidence="12 14" id="KW-0627">Porphyrin biosynthesis</keyword>
<comment type="catalytic activity">
    <reaction evidence="13 14">
        <text>coproporphyrinogen III + 2 S-adenosyl-L-methionine = protoporphyrinogen IX + 2 5'-deoxyadenosine + 2 L-methionine + 2 CO2</text>
        <dbReference type="Rhea" id="RHEA:15425"/>
        <dbReference type="ChEBI" id="CHEBI:16526"/>
        <dbReference type="ChEBI" id="CHEBI:17319"/>
        <dbReference type="ChEBI" id="CHEBI:57307"/>
        <dbReference type="ChEBI" id="CHEBI:57309"/>
        <dbReference type="ChEBI" id="CHEBI:57844"/>
        <dbReference type="ChEBI" id="CHEBI:59789"/>
        <dbReference type="EC" id="1.3.98.3"/>
    </reaction>
</comment>
<evidence type="ECO:0000256" key="3">
    <source>
        <dbReference type="ARBA" id="ARBA00005493"/>
    </source>
</evidence>
<feature type="binding site" evidence="15">
    <location>
        <position position="211"/>
    </location>
    <ligand>
        <name>S-adenosyl-L-methionine</name>
        <dbReference type="ChEBI" id="CHEBI:59789"/>
        <label>2</label>
    </ligand>
</feature>
<feature type="binding site" evidence="16">
    <location>
        <position position="63"/>
    </location>
    <ligand>
        <name>[4Fe-4S] cluster</name>
        <dbReference type="ChEBI" id="CHEBI:49883"/>
        <note>4Fe-4S-S-AdoMet</note>
    </ligand>
</feature>
<feature type="binding site" evidence="16">
    <location>
        <position position="67"/>
    </location>
    <ligand>
        <name>[4Fe-4S] cluster</name>
        <dbReference type="ChEBI" id="CHEBI:49883"/>
        <note>4Fe-4S-S-AdoMet</note>
    </ligand>
</feature>
<dbReference type="EMBL" id="JAESIY010000011">
    <property type="protein sequence ID" value="MBL3658265.1"/>
    <property type="molecule type" value="Genomic_DNA"/>
</dbReference>
<dbReference type="Gene3D" id="3.20.20.70">
    <property type="entry name" value="Aldolase class I"/>
    <property type="match status" value="1"/>
</dbReference>
<dbReference type="GO" id="GO:0051539">
    <property type="term" value="F:4 iron, 4 sulfur cluster binding"/>
    <property type="evidence" value="ECO:0007669"/>
    <property type="project" value="UniProtKB-KW"/>
</dbReference>
<organism evidence="18 19">
    <name type="scientific">Fulvivirga sediminis</name>
    <dbReference type="NCBI Taxonomy" id="2803949"/>
    <lineage>
        <taxon>Bacteria</taxon>
        <taxon>Pseudomonadati</taxon>
        <taxon>Bacteroidota</taxon>
        <taxon>Cytophagia</taxon>
        <taxon>Cytophagales</taxon>
        <taxon>Fulvivirgaceae</taxon>
        <taxon>Fulvivirga</taxon>
    </lineage>
</organism>
<evidence type="ECO:0000256" key="7">
    <source>
        <dbReference type="ARBA" id="ARBA00022691"/>
    </source>
</evidence>
<dbReference type="AlphaFoldDB" id="A0A937F9P2"/>
<name>A0A937F9P2_9BACT</name>
<evidence type="ECO:0000256" key="13">
    <source>
        <dbReference type="ARBA" id="ARBA00048321"/>
    </source>
</evidence>
<evidence type="ECO:0000256" key="12">
    <source>
        <dbReference type="ARBA" id="ARBA00023244"/>
    </source>
</evidence>
<keyword evidence="5 14" id="KW-0004">4Fe-4S</keyword>
<dbReference type="SFLD" id="SFLDG01065">
    <property type="entry name" value="anaerobic_coproporphyrinogen-I"/>
    <property type="match status" value="1"/>
</dbReference>
<evidence type="ECO:0000256" key="8">
    <source>
        <dbReference type="ARBA" id="ARBA00022723"/>
    </source>
</evidence>
<evidence type="ECO:0000256" key="4">
    <source>
        <dbReference type="ARBA" id="ARBA00011245"/>
    </source>
</evidence>
<feature type="binding site" evidence="15">
    <location>
        <position position="186"/>
    </location>
    <ligand>
        <name>S-adenosyl-L-methionine</name>
        <dbReference type="ChEBI" id="CHEBI:59789"/>
        <label>2</label>
    </ligand>
</feature>
<dbReference type="PANTHER" id="PTHR13932:SF6">
    <property type="entry name" value="OXYGEN-INDEPENDENT COPROPORPHYRINOGEN III OXIDASE"/>
    <property type="match status" value="1"/>
</dbReference>
<dbReference type="InterPro" id="IPR006638">
    <property type="entry name" value="Elp3/MiaA/NifB-like_rSAM"/>
</dbReference>
<dbReference type="InterPro" id="IPR058240">
    <property type="entry name" value="rSAM_sf"/>
</dbReference>
<feature type="binding site" evidence="15">
    <location>
        <position position="114"/>
    </location>
    <ligand>
        <name>S-adenosyl-L-methionine</name>
        <dbReference type="ChEBI" id="CHEBI:59789"/>
        <label>1</label>
    </ligand>
</feature>
<feature type="binding site" evidence="15">
    <location>
        <position position="174"/>
    </location>
    <ligand>
        <name>S-adenosyl-L-methionine</name>
        <dbReference type="ChEBI" id="CHEBI:59789"/>
        <label>2</label>
    </ligand>
</feature>
<dbReference type="GO" id="GO:0005737">
    <property type="term" value="C:cytoplasm"/>
    <property type="evidence" value="ECO:0007669"/>
    <property type="project" value="UniProtKB-SubCell"/>
</dbReference>
<feature type="binding site" evidence="15">
    <location>
        <begin position="69"/>
        <end position="71"/>
    </location>
    <ligand>
        <name>S-adenosyl-L-methionine</name>
        <dbReference type="ChEBI" id="CHEBI:59789"/>
        <label>2</label>
    </ligand>
</feature>